<comment type="similarity">
    <text evidence="2 9">Belongs to the cytochrome P450 family.</text>
</comment>
<dbReference type="GO" id="GO:0016705">
    <property type="term" value="F:oxidoreductase activity, acting on paired donors, with incorporation or reduction of molecular oxygen"/>
    <property type="evidence" value="ECO:0007669"/>
    <property type="project" value="InterPro"/>
</dbReference>
<dbReference type="Pfam" id="PF00067">
    <property type="entry name" value="p450"/>
    <property type="match status" value="1"/>
</dbReference>
<evidence type="ECO:0000256" key="4">
    <source>
        <dbReference type="ARBA" id="ARBA00022723"/>
    </source>
</evidence>
<evidence type="ECO:0000313" key="12">
    <source>
        <dbReference type="Proteomes" id="UP000265663"/>
    </source>
</evidence>
<dbReference type="SUPFAM" id="SSF48264">
    <property type="entry name" value="Cytochrome P450"/>
    <property type="match status" value="1"/>
</dbReference>
<dbReference type="EMBL" id="KE747827">
    <property type="protein sequence ID" value="RMZ71633.1"/>
    <property type="molecule type" value="Genomic_DNA"/>
</dbReference>
<dbReference type="PRINTS" id="PR00463">
    <property type="entry name" value="EP450I"/>
</dbReference>
<dbReference type="AlphaFoldDB" id="A0A3M7MAS3"/>
<dbReference type="InterPro" id="IPR002401">
    <property type="entry name" value="Cyt_P450_E_grp-I"/>
</dbReference>
<dbReference type="PROSITE" id="PS00086">
    <property type="entry name" value="CYTOCHROME_P450"/>
    <property type="match status" value="1"/>
</dbReference>
<keyword evidence="3 8" id="KW-0349">Heme</keyword>
<dbReference type="PRINTS" id="PR00385">
    <property type="entry name" value="P450"/>
</dbReference>
<evidence type="ECO:0000313" key="11">
    <source>
        <dbReference type="EMBL" id="RMZ71633.1"/>
    </source>
</evidence>
<feature type="binding site" description="axial binding residue" evidence="8">
    <location>
        <position position="475"/>
    </location>
    <ligand>
        <name>heme</name>
        <dbReference type="ChEBI" id="CHEBI:30413"/>
    </ligand>
    <ligandPart>
        <name>Fe</name>
        <dbReference type="ChEBI" id="CHEBI:18248"/>
    </ligandPart>
</feature>
<dbReference type="InterPro" id="IPR017972">
    <property type="entry name" value="Cyt_P450_CS"/>
</dbReference>
<keyword evidence="5 9" id="KW-0560">Oxidoreductase</keyword>
<name>A0A3M7MAS3_9PLEO</name>
<keyword evidence="6 8" id="KW-0408">Iron</keyword>
<dbReference type="InterPro" id="IPR050364">
    <property type="entry name" value="Cytochrome_P450_fung"/>
</dbReference>
<keyword evidence="12" id="KW-1185">Reference proteome</keyword>
<accession>A0A3M7MAS3</accession>
<keyword evidence="10" id="KW-1133">Transmembrane helix</keyword>
<evidence type="ECO:0000256" key="5">
    <source>
        <dbReference type="ARBA" id="ARBA00023002"/>
    </source>
</evidence>
<keyword evidence="4 8" id="KW-0479">Metal-binding</keyword>
<evidence type="ECO:0000256" key="3">
    <source>
        <dbReference type="ARBA" id="ARBA00022617"/>
    </source>
</evidence>
<protein>
    <submittedName>
        <fullName evidence="11">O-methylsterigmatocystin oxidoreductase</fullName>
    </submittedName>
</protein>
<dbReference type="CDD" id="cd11065">
    <property type="entry name" value="CYP64-like"/>
    <property type="match status" value="1"/>
</dbReference>
<reference evidence="11 12" key="1">
    <citation type="journal article" date="2014" name="PLoS ONE">
        <title>De novo Genome Assembly of the Fungal Plant Pathogen Pyrenophora semeniperda.</title>
        <authorList>
            <person name="Soliai M.M."/>
            <person name="Meyer S.E."/>
            <person name="Udall J.A."/>
            <person name="Elzinga D.E."/>
            <person name="Hermansen R.A."/>
            <person name="Bodily P.M."/>
            <person name="Hart A.A."/>
            <person name="Coleman C.E."/>
        </authorList>
    </citation>
    <scope>NUCLEOTIDE SEQUENCE [LARGE SCALE GENOMIC DNA]</scope>
    <source>
        <strain evidence="11 12">CCB06</strain>
        <tissue evidence="11">Mycelium</tissue>
    </source>
</reference>
<dbReference type="InterPro" id="IPR036396">
    <property type="entry name" value="Cyt_P450_sf"/>
</dbReference>
<evidence type="ECO:0000256" key="9">
    <source>
        <dbReference type="RuleBase" id="RU000461"/>
    </source>
</evidence>
<dbReference type="GO" id="GO:0004497">
    <property type="term" value="F:monooxygenase activity"/>
    <property type="evidence" value="ECO:0007669"/>
    <property type="project" value="UniProtKB-KW"/>
</dbReference>
<feature type="transmembrane region" description="Helical" evidence="10">
    <location>
        <begin position="26"/>
        <end position="52"/>
    </location>
</feature>
<dbReference type="Proteomes" id="UP000265663">
    <property type="component" value="Unassembled WGS sequence"/>
</dbReference>
<dbReference type="OrthoDB" id="2789670at2759"/>
<comment type="cofactor">
    <cofactor evidence="1 8">
        <name>heme</name>
        <dbReference type="ChEBI" id="CHEBI:30413"/>
    </cofactor>
</comment>
<evidence type="ECO:0000256" key="7">
    <source>
        <dbReference type="ARBA" id="ARBA00023033"/>
    </source>
</evidence>
<sequence length="562" mass="63480">MFLVSAKHLSFQGQARSINNLIPVSWLAAFSMAFASSTGIVVLLGIVAVYLVNRLLRSNDYDLPLPPGPKGIPILGNINDLPKPGMLECHHWLKHRELYGPISSVTVLGQTFVILNDSQIALELLRDRSVIHSARPYMVFSDIASRIGWKNTLAFSDYTDTFKLHRKNIANVAGSSVSLKVFNRVQEEEAAHFLLNLLDSPDNLFDHIKKEAGAVILKITYGYTPNAHGKDPFIDMAGKTMHEFAEATVPGKWAVDIMPFLKYVPNWMPGTGFKSTARQMAAQLKQTTEQPYEFVKQQMREKKHKTSFLSQAIEEIGSDPETERIHKWSASSMYLGGADTTVSSLMTFFLAMTLFPEVQKKAQEELDRVIGGSRLPVSADREKLPYIEAVMKETHRWHPVAPMALPHCSTKEDVIQGYRIPKGALLLPNNWWFTHDPSVYPLPMTFLPERFLDTPVHKAEPDPRNWIFGYGRRVCPGRYVADNAVFVTIAQTLAMFRIEKLVEGGRTVEPELRFEPGVVSHPVPYRTSIKPRSTKHEQLIRAAEKDYPWEDSDAKALKTVKW</sequence>
<evidence type="ECO:0000256" key="1">
    <source>
        <dbReference type="ARBA" id="ARBA00001971"/>
    </source>
</evidence>
<dbReference type="PANTHER" id="PTHR46300:SF7">
    <property type="entry name" value="P450, PUTATIVE (EUROFUNG)-RELATED"/>
    <property type="match status" value="1"/>
</dbReference>
<evidence type="ECO:0000256" key="6">
    <source>
        <dbReference type="ARBA" id="ARBA00023004"/>
    </source>
</evidence>
<dbReference type="Gene3D" id="1.10.630.10">
    <property type="entry name" value="Cytochrome P450"/>
    <property type="match status" value="1"/>
</dbReference>
<dbReference type="InterPro" id="IPR001128">
    <property type="entry name" value="Cyt_P450"/>
</dbReference>
<evidence type="ECO:0000256" key="2">
    <source>
        <dbReference type="ARBA" id="ARBA00010617"/>
    </source>
</evidence>
<evidence type="ECO:0000256" key="8">
    <source>
        <dbReference type="PIRSR" id="PIRSR602401-1"/>
    </source>
</evidence>
<keyword evidence="7 9" id="KW-0503">Monooxygenase</keyword>
<dbReference type="GO" id="GO:0020037">
    <property type="term" value="F:heme binding"/>
    <property type="evidence" value="ECO:0007669"/>
    <property type="project" value="InterPro"/>
</dbReference>
<dbReference type="GO" id="GO:0005506">
    <property type="term" value="F:iron ion binding"/>
    <property type="evidence" value="ECO:0007669"/>
    <property type="project" value="InterPro"/>
</dbReference>
<organism evidence="11 12">
    <name type="scientific">Pyrenophora seminiperda CCB06</name>
    <dbReference type="NCBI Taxonomy" id="1302712"/>
    <lineage>
        <taxon>Eukaryota</taxon>
        <taxon>Fungi</taxon>
        <taxon>Dikarya</taxon>
        <taxon>Ascomycota</taxon>
        <taxon>Pezizomycotina</taxon>
        <taxon>Dothideomycetes</taxon>
        <taxon>Pleosporomycetidae</taxon>
        <taxon>Pleosporales</taxon>
        <taxon>Pleosporineae</taxon>
        <taxon>Pleosporaceae</taxon>
        <taxon>Pyrenophora</taxon>
    </lineage>
</organism>
<keyword evidence="10" id="KW-0472">Membrane</keyword>
<keyword evidence="10" id="KW-0812">Transmembrane</keyword>
<proteinExistence type="inferred from homology"/>
<dbReference type="PANTHER" id="PTHR46300">
    <property type="entry name" value="P450, PUTATIVE (EUROFUNG)-RELATED-RELATED"/>
    <property type="match status" value="1"/>
</dbReference>
<evidence type="ECO:0000256" key="10">
    <source>
        <dbReference type="SAM" id="Phobius"/>
    </source>
</evidence>
<gene>
    <name evidence="11" type="ORF">GMOD_00006771</name>
</gene>